<protein>
    <submittedName>
        <fullName evidence="1">Uncharacterized protein</fullName>
    </submittedName>
</protein>
<evidence type="ECO:0000313" key="1">
    <source>
        <dbReference type="EMBL" id="CAC5403172.1"/>
    </source>
</evidence>
<dbReference type="Proteomes" id="UP000507470">
    <property type="component" value="Unassembled WGS sequence"/>
</dbReference>
<name>A0A6J8D760_MYTCO</name>
<evidence type="ECO:0000313" key="2">
    <source>
        <dbReference type="Proteomes" id="UP000507470"/>
    </source>
</evidence>
<dbReference type="EMBL" id="CACVKT020006693">
    <property type="protein sequence ID" value="CAC5403172.1"/>
    <property type="molecule type" value="Genomic_DNA"/>
</dbReference>
<dbReference type="AlphaFoldDB" id="A0A6J8D760"/>
<accession>A0A6J8D760</accession>
<dbReference type="SUPFAM" id="SSF63825">
    <property type="entry name" value="YWTD domain"/>
    <property type="match status" value="1"/>
</dbReference>
<proteinExistence type="predicted"/>
<organism evidence="1 2">
    <name type="scientific">Mytilus coruscus</name>
    <name type="common">Sea mussel</name>
    <dbReference type="NCBI Taxonomy" id="42192"/>
    <lineage>
        <taxon>Eukaryota</taxon>
        <taxon>Metazoa</taxon>
        <taxon>Spiralia</taxon>
        <taxon>Lophotrochozoa</taxon>
        <taxon>Mollusca</taxon>
        <taxon>Bivalvia</taxon>
        <taxon>Autobranchia</taxon>
        <taxon>Pteriomorphia</taxon>
        <taxon>Mytilida</taxon>
        <taxon>Mytiloidea</taxon>
        <taxon>Mytilidae</taxon>
        <taxon>Mytilinae</taxon>
        <taxon>Mytilus</taxon>
    </lineage>
</organism>
<keyword evidence="2" id="KW-1185">Reference proteome</keyword>
<dbReference type="OrthoDB" id="10416092at2759"/>
<gene>
    <name evidence="1" type="ORF">MCOR_37078</name>
</gene>
<sequence length="341" mass="38604">MKKNRNVNCTYIEKIKTQHVKDILKIRVEINRHLDDLEKQIIRDLEEKEGQCKEDIQKVLSSIRDKEAIISQYHSKFQNIKQYASDLQTFLGIGEFKVKVNEHKLYLQSLMDTKGFEQFDLVFKIDTDVQSILNGLKHFGSTEIKARPSNFGLSRSKDKQAQLQVEGTKKTINDVKLILQKKIKTYGDTGKGCCVSEVGQFLFIDHCSRKLLSLISSGGTLKLNLLVHPSDGFDIACIDKKTVAITTGHSSKKTGIDIKDIENGFNIKFINLPDRSLGITRDHDSLFVCVAALGIYKINIVDHTSHLIICKVSLNSYVSVFGDNIYYTNSNDHSVVCCDRN</sequence>
<reference evidence="1 2" key="1">
    <citation type="submission" date="2020-06" db="EMBL/GenBank/DDBJ databases">
        <authorList>
            <person name="Li R."/>
            <person name="Bekaert M."/>
        </authorList>
    </citation>
    <scope>NUCLEOTIDE SEQUENCE [LARGE SCALE GENOMIC DNA]</scope>
    <source>
        <strain evidence="2">wild</strain>
    </source>
</reference>